<protein>
    <submittedName>
        <fullName evidence="3">THO complex subunit 2</fullName>
    </submittedName>
</protein>
<reference evidence="1 2" key="2">
    <citation type="submission" date="2018-11" db="EMBL/GenBank/DDBJ databases">
        <authorList>
            <consortium name="Pathogen Informatics"/>
        </authorList>
    </citation>
    <scope>NUCLEOTIDE SEQUENCE [LARGE SCALE GENOMIC DNA]</scope>
</reference>
<evidence type="ECO:0000313" key="3">
    <source>
        <dbReference type="WBParaSite" id="GPUH_0001851601-mRNA-1"/>
    </source>
</evidence>
<keyword evidence="2" id="KW-1185">Reference proteome</keyword>
<dbReference type="GO" id="GO:0005737">
    <property type="term" value="C:cytoplasm"/>
    <property type="evidence" value="ECO:0007669"/>
    <property type="project" value="TreeGrafter"/>
</dbReference>
<dbReference type="EMBL" id="UYRT01086861">
    <property type="protein sequence ID" value="VDN31858.1"/>
    <property type="molecule type" value="Genomic_DNA"/>
</dbReference>
<dbReference type="PANTHER" id="PTHR31139">
    <property type="entry name" value="ECTOPIC P GRANULES PROTEIN 5 HOMOLOG"/>
    <property type="match status" value="1"/>
</dbReference>
<dbReference type="AlphaFoldDB" id="A0A183EC00"/>
<sequence>MASINESDLIAFLNQFSTEALFAKAVRHFAISLRSSVIDQILTLVAFELVLLKIFNDGLRTYDRPKFRQFCKQIGYVLRQSVRCLAEVFKITKGMLSSDELQIVQKDLGLWQFLVDLPYDIVSDSCRMRCQILLRRKVTMTVSQLYELREVDLPHLVKTAGSLLDKLPDLPNNDGNFMVSALAAIISVSDIDVDSFAVELINVCFLDVSMRDHFYKVGSEAIGVLIDKHPRILQKILLLIDRNLDTLDEYAVEVLSTAPLSKRVLGSMNWGIDVDGQLWLPQKVHAVCADTIVKGHMAQCKATNGLISKSWNKVAKLASKVPDYEQQFDAFCWDILLRLKLPLETRNLSVMSINDLASFYVFVVQRSLISVDEFLSSGLPLWSELITSGCYAASVVILARLISSFPDAVGRLISQPNFTQCLDRLFLYDQSSYAVKLIAGDSKFPGPTVRLLASAVTVTVSLLGLTRGLEIRG</sequence>
<dbReference type="InterPro" id="IPR051436">
    <property type="entry name" value="Autophagy-related_EPG5"/>
</dbReference>
<name>A0A183EC00_9BILA</name>
<evidence type="ECO:0000313" key="2">
    <source>
        <dbReference type="Proteomes" id="UP000271098"/>
    </source>
</evidence>
<dbReference type="PANTHER" id="PTHR31139:SF4">
    <property type="entry name" value="ECTOPIC P GRANULES PROTEIN 5 HOMOLOG"/>
    <property type="match status" value="1"/>
</dbReference>
<dbReference type="Proteomes" id="UP000271098">
    <property type="component" value="Unassembled WGS sequence"/>
</dbReference>
<evidence type="ECO:0000313" key="1">
    <source>
        <dbReference type="EMBL" id="VDN31858.1"/>
    </source>
</evidence>
<dbReference type="OrthoDB" id="75419at2759"/>
<proteinExistence type="predicted"/>
<dbReference type="WBParaSite" id="GPUH_0001851601-mRNA-1">
    <property type="protein sequence ID" value="GPUH_0001851601-mRNA-1"/>
    <property type="gene ID" value="GPUH_0001851601"/>
</dbReference>
<dbReference type="GO" id="GO:0097352">
    <property type="term" value="P:autophagosome maturation"/>
    <property type="evidence" value="ECO:0007669"/>
    <property type="project" value="TreeGrafter"/>
</dbReference>
<organism evidence="3">
    <name type="scientific">Gongylonema pulchrum</name>
    <dbReference type="NCBI Taxonomy" id="637853"/>
    <lineage>
        <taxon>Eukaryota</taxon>
        <taxon>Metazoa</taxon>
        <taxon>Ecdysozoa</taxon>
        <taxon>Nematoda</taxon>
        <taxon>Chromadorea</taxon>
        <taxon>Rhabditida</taxon>
        <taxon>Spirurina</taxon>
        <taxon>Spiruromorpha</taxon>
        <taxon>Spiruroidea</taxon>
        <taxon>Gongylonematidae</taxon>
        <taxon>Gongylonema</taxon>
    </lineage>
</organism>
<reference evidence="3" key="1">
    <citation type="submission" date="2016-06" db="UniProtKB">
        <authorList>
            <consortium name="WormBaseParasite"/>
        </authorList>
    </citation>
    <scope>IDENTIFICATION</scope>
</reference>
<accession>A0A183EC00</accession>
<gene>
    <name evidence="1" type="ORF">GPUH_LOCUS18489</name>
</gene>